<proteinExistence type="predicted"/>
<evidence type="ECO:0000313" key="2">
    <source>
        <dbReference type="EMBL" id="SCB66437.1"/>
    </source>
</evidence>
<sequence length="28" mass="3102">MMRQREKITRRVNGKNAALSAGNGKEKG</sequence>
<organism evidence="2 3">
    <name type="scientific">Bacillus mycoides</name>
    <dbReference type="NCBI Taxonomy" id="1405"/>
    <lineage>
        <taxon>Bacteria</taxon>
        <taxon>Bacillati</taxon>
        <taxon>Bacillota</taxon>
        <taxon>Bacilli</taxon>
        <taxon>Bacillales</taxon>
        <taxon>Bacillaceae</taxon>
        <taxon>Bacillus</taxon>
        <taxon>Bacillus cereus group</taxon>
    </lineage>
</organism>
<accession>A0A1G4EHC5</accession>
<evidence type="ECO:0000256" key="1">
    <source>
        <dbReference type="SAM" id="MobiDB-lite"/>
    </source>
</evidence>
<dbReference type="EMBL" id="FMAK01000013">
    <property type="protein sequence ID" value="SCB66437.1"/>
    <property type="molecule type" value="Genomic_DNA"/>
</dbReference>
<protein>
    <submittedName>
        <fullName evidence="2">Uncharacterized protein</fullName>
    </submittedName>
</protein>
<dbReference type="AlphaFoldDB" id="A0A1G4EHC5"/>
<feature type="region of interest" description="Disordered" evidence="1">
    <location>
        <begin position="1"/>
        <end position="28"/>
    </location>
</feature>
<name>A0A1G4EHC5_BACMY</name>
<dbReference type="Proteomes" id="UP000195696">
    <property type="component" value="Unassembled WGS sequence"/>
</dbReference>
<reference evidence="2 3" key="1">
    <citation type="submission" date="2016-08" db="EMBL/GenBank/DDBJ databases">
        <authorList>
            <person name="Seilhamer J.J."/>
        </authorList>
    </citation>
    <scope>NUCLEOTIDE SEQUENCE [LARGE SCALE GENOMIC DNA]</scope>
    <source>
        <strain evidence="2 3">SDA_GO95</strain>
    </source>
</reference>
<gene>
    <name evidence="2" type="ORF">BWGO95_00372</name>
</gene>
<evidence type="ECO:0000313" key="3">
    <source>
        <dbReference type="Proteomes" id="UP000195696"/>
    </source>
</evidence>